<evidence type="ECO:0000313" key="9">
    <source>
        <dbReference type="EMBL" id="VEG25704.1"/>
    </source>
</evidence>
<reference evidence="9 10" key="1">
    <citation type="submission" date="2018-12" db="EMBL/GenBank/DDBJ databases">
        <authorList>
            <consortium name="Pathogen Informatics"/>
        </authorList>
    </citation>
    <scope>NUCLEOTIDE SEQUENCE [LARGE SCALE GENOMIC DNA]</scope>
    <source>
        <strain evidence="9 10">NCTC11636</strain>
    </source>
</reference>
<feature type="domain" description="ComEC/Rec2-related protein" evidence="8">
    <location>
        <begin position="273"/>
        <end position="532"/>
    </location>
</feature>
<evidence type="ECO:0000259" key="8">
    <source>
        <dbReference type="Pfam" id="PF03772"/>
    </source>
</evidence>
<evidence type="ECO:0000256" key="6">
    <source>
        <dbReference type="SAM" id="MobiDB-lite"/>
    </source>
</evidence>
<keyword evidence="10" id="KW-1185">Reference proteome</keyword>
<sequence length="549" mass="54936">MSDLVTRPGSGPVGPGHRPTAPHELSEPAPEPLDLRLAAPAACAWAAAWWAVGHVGPGSWRAPAAAALLLGGLALPLGVATARHRPPRHRLDPRPGSAVAHGQAGSVRAALLVCVLAACAVLVVSACSCWARERDPVAAAVARGRAVTVVGTVTATPRTVVSTRSTTVLTEVKVATVDGAASGEHLTVLGGEEWLEAPMGAVVRLRARLEPAGPGSREAALVGREARVQVTAPPSGVLGRVTGLREDLAQAVGAGPAAGAWTPGAQELVPGIALGDDHALPAPVRQDMRTVSLTHLTAVSGQHVALVMGTALVAMGAVPRRPRAVLGALVLLALVVLVRPSGSVLRAATMGTVLLVGVAAGRRSASLPALCAGVIALLLADPRQARDLGLTLSVAATAGILLGTRPLAGLLPRWVPRPLAELLALPVAAQAACAPVLVCVQPTVGLWSVPANLLAAPVVPLVTLTGLAGALLAPWWPWAAGVLTCPASAACAWIVTISRLLAGLPGAGVPWPAGLPGALALAACEIGVLTCALGARRRRSAAGGAAVAG</sequence>
<feature type="region of interest" description="Disordered" evidence="6">
    <location>
        <begin position="1"/>
        <end position="30"/>
    </location>
</feature>
<keyword evidence="5 7" id="KW-0472">Membrane</keyword>
<keyword evidence="2" id="KW-1003">Cell membrane</keyword>
<feature type="transmembrane region" description="Helical" evidence="7">
    <location>
        <begin position="324"/>
        <end position="341"/>
    </location>
</feature>
<organism evidence="9 10">
    <name type="scientific">Actinomyces howellii</name>
    <dbReference type="NCBI Taxonomy" id="52771"/>
    <lineage>
        <taxon>Bacteria</taxon>
        <taxon>Bacillati</taxon>
        <taxon>Actinomycetota</taxon>
        <taxon>Actinomycetes</taxon>
        <taxon>Actinomycetales</taxon>
        <taxon>Actinomycetaceae</taxon>
        <taxon>Actinomyces</taxon>
    </lineage>
</organism>
<feature type="transmembrane region" description="Helical" evidence="7">
    <location>
        <begin position="293"/>
        <end position="318"/>
    </location>
</feature>
<keyword evidence="3 7" id="KW-0812">Transmembrane</keyword>
<dbReference type="AlphaFoldDB" id="A0A3S4QZ70"/>
<dbReference type="KEGG" id="ahw:NCTC11636_00170"/>
<feature type="transmembrane region" description="Helical" evidence="7">
    <location>
        <begin position="392"/>
        <end position="411"/>
    </location>
</feature>
<evidence type="ECO:0000256" key="2">
    <source>
        <dbReference type="ARBA" id="ARBA00022475"/>
    </source>
</evidence>
<evidence type="ECO:0000256" key="4">
    <source>
        <dbReference type="ARBA" id="ARBA00022989"/>
    </source>
</evidence>
<dbReference type="EMBL" id="LR134350">
    <property type="protein sequence ID" value="VEG25704.1"/>
    <property type="molecule type" value="Genomic_DNA"/>
</dbReference>
<accession>A0A3S4QZ70</accession>
<dbReference type="InterPro" id="IPR052159">
    <property type="entry name" value="Competence_DNA_uptake"/>
</dbReference>
<dbReference type="Proteomes" id="UP000266895">
    <property type="component" value="Chromosome"/>
</dbReference>
<dbReference type="NCBIfam" id="TIGR00360">
    <property type="entry name" value="ComEC_N-term"/>
    <property type="match status" value="1"/>
</dbReference>
<dbReference type="RefSeq" id="WP_126381233.1">
    <property type="nucleotide sequence ID" value="NZ_LR134350.1"/>
</dbReference>
<name>A0A3S4QZ70_9ACTO</name>
<dbReference type="OrthoDB" id="7177610at2"/>
<evidence type="ECO:0000256" key="1">
    <source>
        <dbReference type="ARBA" id="ARBA00004651"/>
    </source>
</evidence>
<feature type="transmembrane region" description="Helical" evidence="7">
    <location>
        <begin position="423"/>
        <end position="447"/>
    </location>
</feature>
<evidence type="ECO:0000256" key="5">
    <source>
        <dbReference type="ARBA" id="ARBA00023136"/>
    </source>
</evidence>
<feature type="transmembrane region" description="Helical" evidence="7">
    <location>
        <begin position="480"/>
        <end position="501"/>
    </location>
</feature>
<keyword evidence="4 7" id="KW-1133">Transmembrane helix</keyword>
<proteinExistence type="predicted"/>
<dbReference type="PANTHER" id="PTHR30619:SF7">
    <property type="entry name" value="BETA-LACTAMASE DOMAIN PROTEIN"/>
    <property type="match status" value="1"/>
</dbReference>
<protein>
    <submittedName>
        <fullName evidence="9">DNA internalization-related competence protein ComEC/Rec2</fullName>
    </submittedName>
</protein>
<feature type="transmembrane region" description="Helical" evidence="7">
    <location>
        <begin position="109"/>
        <end position="131"/>
    </location>
</feature>
<dbReference type="PANTHER" id="PTHR30619">
    <property type="entry name" value="DNA INTERNALIZATION/COMPETENCE PROTEIN COMEC/REC2"/>
    <property type="match status" value="1"/>
</dbReference>
<evidence type="ECO:0000256" key="3">
    <source>
        <dbReference type="ARBA" id="ARBA00022692"/>
    </source>
</evidence>
<evidence type="ECO:0000313" key="10">
    <source>
        <dbReference type="Proteomes" id="UP000266895"/>
    </source>
</evidence>
<dbReference type="Pfam" id="PF03772">
    <property type="entry name" value="Competence"/>
    <property type="match status" value="1"/>
</dbReference>
<evidence type="ECO:0000256" key="7">
    <source>
        <dbReference type="SAM" id="Phobius"/>
    </source>
</evidence>
<feature type="transmembrane region" description="Helical" evidence="7">
    <location>
        <begin position="453"/>
        <end position="473"/>
    </location>
</feature>
<dbReference type="InterPro" id="IPR004477">
    <property type="entry name" value="ComEC_N"/>
</dbReference>
<gene>
    <name evidence="9" type="ORF">NCTC11636_00170</name>
</gene>
<comment type="subcellular location">
    <subcellularLocation>
        <location evidence="1">Cell membrane</location>
        <topology evidence="1">Multi-pass membrane protein</topology>
    </subcellularLocation>
</comment>
<feature type="transmembrane region" description="Helical" evidence="7">
    <location>
        <begin position="513"/>
        <end position="535"/>
    </location>
</feature>
<feature type="transmembrane region" description="Helical" evidence="7">
    <location>
        <begin position="353"/>
        <end position="380"/>
    </location>
</feature>
<dbReference type="GO" id="GO:0005886">
    <property type="term" value="C:plasma membrane"/>
    <property type="evidence" value="ECO:0007669"/>
    <property type="project" value="UniProtKB-SubCell"/>
</dbReference>